<evidence type="ECO:0000313" key="2">
    <source>
        <dbReference type="Proteomes" id="UP000254220"/>
    </source>
</evidence>
<dbReference type="EMBL" id="UGYB01000001">
    <property type="protein sequence ID" value="SUI03886.1"/>
    <property type="molecule type" value="Genomic_DNA"/>
</dbReference>
<dbReference type="Gene3D" id="6.10.250.370">
    <property type="match status" value="1"/>
</dbReference>
<evidence type="ECO:0000313" key="1">
    <source>
        <dbReference type="EMBL" id="SUI03886.1"/>
    </source>
</evidence>
<gene>
    <name evidence="1" type="ORF">NCTC12420_03707</name>
</gene>
<sequence>MLEIIVLALGISCCVLYAGLASLKKQVKELDRSHEIDTKIARLTEENKHLKNSIRALTDDNYKLSNALAKWEIVSYERMTDMIFSSYMATKSPETSGKGIIAAIEKRIK</sequence>
<dbReference type="AlphaFoldDB" id="A0A379XTP1"/>
<dbReference type="Proteomes" id="UP000254220">
    <property type="component" value="Unassembled WGS sequence"/>
</dbReference>
<protein>
    <submittedName>
        <fullName evidence="1">Uncharacterized protein</fullName>
    </submittedName>
</protein>
<accession>A0A379XTP1</accession>
<name>A0A379XTP1_SALER</name>
<reference evidence="1 2" key="1">
    <citation type="submission" date="2018-06" db="EMBL/GenBank/DDBJ databases">
        <authorList>
            <consortium name="Pathogen Informatics"/>
            <person name="Doyle S."/>
        </authorList>
    </citation>
    <scope>NUCLEOTIDE SEQUENCE [LARGE SCALE GENOMIC DNA]</scope>
    <source>
        <strain evidence="1 2">NCTC12420</strain>
    </source>
</reference>
<dbReference type="RefSeq" id="WP_079777115.1">
    <property type="nucleotide sequence ID" value="NZ_DADWZK010000017.1"/>
</dbReference>
<proteinExistence type="predicted"/>
<organism evidence="1 2">
    <name type="scientific">Salmonella enterica subsp. indica</name>
    <dbReference type="NCBI Taxonomy" id="59207"/>
    <lineage>
        <taxon>Bacteria</taxon>
        <taxon>Pseudomonadati</taxon>
        <taxon>Pseudomonadota</taxon>
        <taxon>Gammaproteobacteria</taxon>
        <taxon>Enterobacterales</taxon>
        <taxon>Enterobacteriaceae</taxon>
        <taxon>Salmonella</taxon>
    </lineage>
</organism>